<proteinExistence type="predicted"/>
<dbReference type="InterPro" id="IPR013249">
    <property type="entry name" value="RNA_pol_sigma70_r4_t2"/>
</dbReference>
<sequence length="276" mass="31429">MKDYHNLLFPYAYNILGSSDDAKDAVQEVLSNFIASPREGIANEKGYLIKSVINHSINVKNRQKKLRHGEVWLPEPLATEEADTDLNLRDIVSYSLLVLLEQLNPKERAVFILKEGFGYSHEEIAEVLSSNVENSRKLLSRAREKLDQSHKPAEETLSLEFLENYVQAIRDRDTRALESLLSNDIAFYADGGDTVKVIKKICTGLHEVVELLMVIHQRFQQYYRVVPASINHQLALLYYDGDVIKSCQVLELSPDGKIQRINTVLDPEKLKALAKH</sequence>
<feature type="domain" description="RNA polymerase sigma factor 70 region 4 type 2" evidence="1">
    <location>
        <begin position="96"/>
        <end position="146"/>
    </location>
</feature>
<keyword evidence="3" id="KW-1185">Reference proteome</keyword>
<dbReference type="GO" id="GO:0016987">
    <property type="term" value="F:sigma factor activity"/>
    <property type="evidence" value="ECO:0007669"/>
    <property type="project" value="InterPro"/>
</dbReference>
<dbReference type="InterPro" id="IPR036388">
    <property type="entry name" value="WH-like_DNA-bd_sf"/>
</dbReference>
<dbReference type="InterPro" id="IPR032710">
    <property type="entry name" value="NTF2-like_dom_sf"/>
</dbReference>
<dbReference type="PANTHER" id="PTHR30173:SF36">
    <property type="entry name" value="ECF RNA POLYMERASE SIGMA FACTOR SIGJ"/>
    <property type="match status" value="1"/>
</dbReference>
<dbReference type="Gene3D" id="1.10.1740.10">
    <property type="match status" value="1"/>
</dbReference>
<reference evidence="2 3" key="1">
    <citation type="submission" date="2021-05" db="EMBL/GenBank/DDBJ databases">
        <title>A Polyphasic approach of four new species of the genus Ohtaekwangia: Ohtaekwangia histidinii sp. nov., Ohtaekwangia cretensis sp. nov., Ohtaekwangia indiensis sp. nov., Ohtaekwangia reichenbachii sp. nov. from diverse environment.</title>
        <authorList>
            <person name="Octaviana S."/>
        </authorList>
    </citation>
    <scope>NUCLEOTIDE SEQUENCE [LARGE SCALE GENOMIC DNA]</scope>
    <source>
        <strain evidence="2 3">PWU4</strain>
    </source>
</reference>
<evidence type="ECO:0000259" key="1">
    <source>
        <dbReference type="Pfam" id="PF08281"/>
    </source>
</evidence>
<dbReference type="Gene3D" id="3.10.450.50">
    <property type="match status" value="1"/>
</dbReference>
<accession>A0AAP2GL09</accession>
<dbReference type="InterPro" id="IPR013324">
    <property type="entry name" value="RNA_pol_sigma_r3/r4-like"/>
</dbReference>
<dbReference type="InterPro" id="IPR052704">
    <property type="entry name" value="ECF_Sigma-70_Domain"/>
</dbReference>
<dbReference type="SUPFAM" id="SSF88946">
    <property type="entry name" value="Sigma2 domain of RNA polymerase sigma factors"/>
    <property type="match status" value="1"/>
</dbReference>
<dbReference type="NCBIfam" id="TIGR02937">
    <property type="entry name" value="sigma70-ECF"/>
    <property type="match status" value="1"/>
</dbReference>
<dbReference type="GO" id="GO:0006352">
    <property type="term" value="P:DNA-templated transcription initiation"/>
    <property type="evidence" value="ECO:0007669"/>
    <property type="project" value="InterPro"/>
</dbReference>
<dbReference type="SUPFAM" id="SSF54427">
    <property type="entry name" value="NTF2-like"/>
    <property type="match status" value="1"/>
</dbReference>
<protein>
    <submittedName>
        <fullName evidence="2">Sigma-70 family RNA polymerase sigma factor</fullName>
    </submittedName>
</protein>
<name>A0AAP2GL09_9BACT</name>
<dbReference type="AlphaFoldDB" id="A0AAP2GL09"/>
<dbReference type="InterPro" id="IPR014284">
    <property type="entry name" value="RNA_pol_sigma-70_dom"/>
</dbReference>
<organism evidence="2 3">
    <name type="scientific">Chryseosolibacter histidini</name>
    <dbReference type="NCBI Taxonomy" id="2782349"/>
    <lineage>
        <taxon>Bacteria</taxon>
        <taxon>Pseudomonadati</taxon>
        <taxon>Bacteroidota</taxon>
        <taxon>Cytophagia</taxon>
        <taxon>Cytophagales</taxon>
        <taxon>Chryseotaleaceae</taxon>
        <taxon>Chryseosolibacter</taxon>
    </lineage>
</organism>
<dbReference type="PANTHER" id="PTHR30173">
    <property type="entry name" value="SIGMA 19 FACTOR"/>
    <property type="match status" value="1"/>
</dbReference>
<dbReference type="GO" id="GO:0003677">
    <property type="term" value="F:DNA binding"/>
    <property type="evidence" value="ECO:0007669"/>
    <property type="project" value="InterPro"/>
</dbReference>
<dbReference type="Gene3D" id="1.10.10.10">
    <property type="entry name" value="Winged helix-like DNA-binding domain superfamily/Winged helix DNA-binding domain"/>
    <property type="match status" value="1"/>
</dbReference>
<dbReference type="Proteomes" id="UP001319200">
    <property type="component" value="Unassembled WGS sequence"/>
</dbReference>
<dbReference type="Pfam" id="PF08281">
    <property type="entry name" value="Sigma70_r4_2"/>
    <property type="match status" value="1"/>
</dbReference>
<comment type="caution">
    <text evidence="2">The sequence shown here is derived from an EMBL/GenBank/DDBJ whole genome shotgun (WGS) entry which is preliminary data.</text>
</comment>
<dbReference type="InterPro" id="IPR013325">
    <property type="entry name" value="RNA_pol_sigma_r2"/>
</dbReference>
<dbReference type="CDD" id="cd06171">
    <property type="entry name" value="Sigma70_r4"/>
    <property type="match status" value="1"/>
</dbReference>
<evidence type="ECO:0000313" key="2">
    <source>
        <dbReference type="EMBL" id="MBT1695348.1"/>
    </source>
</evidence>
<dbReference type="SUPFAM" id="SSF88659">
    <property type="entry name" value="Sigma3 and sigma4 domains of RNA polymerase sigma factors"/>
    <property type="match status" value="1"/>
</dbReference>
<dbReference type="RefSeq" id="WP_254158903.1">
    <property type="nucleotide sequence ID" value="NZ_JAHESF010000001.1"/>
</dbReference>
<evidence type="ECO:0000313" key="3">
    <source>
        <dbReference type="Proteomes" id="UP001319200"/>
    </source>
</evidence>
<gene>
    <name evidence="2" type="ORF">KK083_00580</name>
</gene>
<dbReference type="EMBL" id="JAHESF010000001">
    <property type="protein sequence ID" value="MBT1695348.1"/>
    <property type="molecule type" value="Genomic_DNA"/>
</dbReference>